<evidence type="ECO:0000256" key="1">
    <source>
        <dbReference type="ARBA" id="ARBA00022741"/>
    </source>
</evidence>
<dbReference type="GO" id="GO:0000166">
    <property type="term" value="F:nucleotide binding"/>
    <property type="evidence" value="ECO:0007669"/>
    <property type="project" value="UniProtKB-KW"/>
</dbReference>
<gene>
    <name evidence="6" type="ORF">EVJ46_06915</name>
</gene>
<dbReference type="PANTHER" id="PTHR42997">
    <property type="entry name" value="HIT FAMILY HYDROLASE"/>
    <property type="match status" value="1"/>
</dbReference>
<dbReference type="InterPro" id="IPR036265">
    <property type="entry name" value="HIT-like_sf"/>
</dbReference>
<evidence type="ECO:0000256" key="3">
    <source>
        <dbReference type="PIRSR" id="PIRSR639383-2"/>
    </source>
</evidence>
<feature type="domain" description="HIT" evidence="5">
    <location>
        <begin position="24"/>
        <end position="132"/>
    </location>
</feature>
<reference evidence="6 7" key="1">
    <citation type="journal article" date="2019" name="ISME J.">
        <title>Insights into ecological role of a new deltaproteobacterial order Candidatus Acidulodesulfobacterales by metagenomics and metatranscriptomics.</title>
        <authorList>
            <person name="Tan S."/>
            <person name="Liu J."/>
            <person name="Fang Y."/>
            <person name="Hedlund B.P."/>
            <person name="Lian Z.H."/>
            <person name="Huang L.Y."/>
            <person name="Li J.T."/>
            <person name="Huang L.N."/>
            <person name="Li W.J."/>
            <person name="Jiang H.C."/>
            <person name="Dong H.L."/>
            <person name="Shu W.S."/>
        </authorList>
    </citation>
    <scope>NUCLEOTIDE SEQUENCE [LARGE SCALE GENOMIC DNA]</scope>
    <source>
        <strain evidence="6">AP2</strain>
    </source>
</reference>
<dbReference type="SUPFAM" id="SSF54197">
    <property type="entry name" value="HIT-like"/>
    <property type="match status" value="1"/>
</dbReference>
<dbReference type="PROSITE" id="PS51084">
    <property type="entry name" value="HIT_2"/>
    <property type="match status" value="1"/>
</dbReference>
<evidence type="ECO:0000313" key="7">
    <source>
        <dbReference type="Proteomes" id="UP000316562"/>
    </source>
</evidence>
<name>A0A519BF85_ACIG2</name>
<feature type="short sequence motif" description="Histidine triad motif" evidence="4">
    <location>
        <begin position="117"/>
        <end position="121"/>
    </location>
</feature>
<organism evidence="6 7">
    <name type="scientific">Acididesulfobacter guangdongensis</name>
    <dbReference type="NCBI Taxonomy" id="2597225"/>
    <lineage>
        <taxon>Bacteria</taxon>
        <taxon>Deltaproteobacteria</taxon>
        <taxon>Candidatus Acidulodesulfobacterales</taxon>
        <taxon>Candidatus Acididesulfobacter</taxon>
    </lineage>
</organism>
<dbReference type="Gene3D" id="3.30.428.10">
    <property type="entry name" value="HIT-like"/>
    <property type="match status" value="1"/>
</dbReference>
<dbReference type="Pfam" id="PF01230">
    <property type="entry name" value="HIT"/>
    <property type="match status" value="1"/>
</dbReference>
<protein>
    <submittedName>
        <fullName evidence="6">HIT domain-containing protein</fullName>
    </submittedName>
</protein>
<feature type="binding site" evidence="3">
    <location>
        <position position="49"/>
    </location>
    <ligand>
        <name>substrate</name>
    </ligand>
</feature>
<dbReference type="Proteomes" id="UP000316562">
    <property type="component" value="Unassembled WGS sequence"/>
</dbReference>
<feature type="binding site" evidence="3">
    <location>
        <position position="121"/>
    </location>
    <ligand>
        <name>substrate</name>
    </ligand>
</feature>
<dbReference type="CDD" id="cd01275">
    <property type="entry name" value="FHIT"/>
    <property type="match status" value="1"/>
</dbReference>
<evidence type="ECO:0000256" key="4">
    <source>
        <dbReference type="PROSITE-ProRule" id="PRU00464"/>
    </source>
</evidence>
<dbReference type="InterPro" id="IPR011146">
    <property type="entry name" value="HIT-like"/>
</dbReference>
<dbReference type="InterPro" id="IPR052908">
    <property type="entry name" value="AP-4-A_phosphorylase"/>
</dbReference>
<feature type="active site" description="Tele-AMP-histidine intermediate" evidence="2">
    <location>
        <position position="119"/>
    </location>
</feature>
<dbReference type="GO" id="GO:0003824">
    <property type="term" value="F:catalytic activity"/>
    <property type="evidence" value="ECO:0007669"/>
    <property type="project" value="InterPro"/>
</dbReference>
<dbReference type="InterPro" id="IPR039383">
    <property type="entry name" value="FHIT"/>
</dbReference>
<sequence>MKIIYAPWRMDYLMQDKSKINECVFCVDDESFDNKYMLYRGKYSFVKLNMFPYNCGHLLVIPYVHSKEMSELTYEAGAEVMRLISKSCDILTKAYKCDGINVGLNIGKAAGAGIEKHLHFHIIPRWEGDVSFYSACSDLRVVSELLDDTYAKLIDYFKKMEI</sequence>
<dbReference type="PANTHER" id="PTHR42997:SF1">
    <property type="entry name" value="AP-4-A PHOSPHORYLASE"/>
    <property type="match status" value="1"/>
</dbReference>
<evidence type="ECO:0000256" key="2">
    <source>
        <dbReference type="PIRSR" id="PIRSR639383-1"/>
    </source>
</evidence>
<dbReference type="AlphaFoldDB" id="A0A519BF85"/>
<accession>A0A519BF85</accession>
<proteinExistence type="predicted"/>
<keyword evidence="1" id="KW-0547">Nucleotide-binding</keyword>
<dbReference type="EMBL" id="SGBC01000003">
    <property type="protein sequence ID" value="RZD15923.1"/>
    <property type="molecule type" value="Genomic_DNA"/>
</dbReference>
<evidence type="ECO:0000313" key="6">
    <source>
        <dbReference type="EMBL" id="RZD15923.1"/>
    </source>
</evidence>
<evidence type="ECO:0000259" key="5">
    <source>
        <dbReference type="PROSITE" id="PS51084"/>
    </source>
</evidence>
<comment type="caution">
    <text evidence="6">The sequence shown here is derived from an EMBL/GenBank/DDBJ whole genome shotgun (WGS) entry which is preliminary data.</text>
</comment>